<dbReference type="Pfam" id="PF00096">
    <property type="entry name" value="zf-C2H2"/>
    <property type="match status" value="1"/>
</dbReference>
<keyword evidence="11" id="KW-1185">Reference proteome</keyword>
<dbReference type="InterPro" id="IPR013087">
    <property type="entry name" value="Znf_C2H2_type"/>
</dbReference>
<dbReference type="SUPFAM" id="SSF57667">
    <property type="entry name" value="beta-beta-alpha zinc fingers"/>
    <property type="match status" value="1"/>
</dbReference>
<name>A0ABR4AIU1_9LECA</name>
<organism evidence="10 11">
    <name type="scientific">Stereocaulon virgatum</name>
    <dbReference type="NCBI Taxonomy" id="373712"/>
    <lineage>
        <taxon>Eukaryota</taxon>
        <taxon>Fungi</taxon>
        <taxon>Dikarya</taxon>
        <taxon>Ascomycota</taxon>
        <taxon>Pezizomycotina</taxon>
        <taxon>Lecanoromycetes</taxon>
        <taxon>OSLEUM clade</taxon>
        <taxon>Lecanoromycetidae</taxon>
        <taxon>Lecanorales</taxon>
        <taxon>Lecanorineae</taxon>
        <taxon>Stereocaulaceae</taxon>
        <taxon>Stereocaulon</taxon>
    </lineage>
</organism>
<dbReference type="EMBL" id="JBEFKJ010000006">
    <property type="protein sequence ID" value="KAL2045688.1"/>
    <property type="molecule type" value="Genomic_DNA"/>
</dbReference>
<protein>
    <recommendedName>
        <fullName evidence="9">C2H2-type domain-containing protein</fullName>
    </recommendedName>
</protein>
<evidence type="ECO:0000313" key="10">
    <source>
        <dbReference type="EMBL" id="KAL2045688.1"/>
    </source>
</evidence>
<dbReference type="PROSITE" id="PS00028">
    <property type="entry name" value="ZINC_FINGER_C2H2_1"/>
    <property type="match status" value="1"/>
</dbReference>
<evidence type="ECO:0000313" key="11">
    <source>
        <dbReference type="Proteomes" id="UP001590950"/>
    </source>
</evidence>
<evidence type="ECO:0000256" key="8">
    <source>
        <dbReference type="SAM" id="MobiDB-lite"/>
    </source>
</evidence>
<accession>A0ABR4AIU1</accession>
<keyword evidence="5" id="KW-0862">Zinc</keyword>
<gene>
    <name evidence="10" type="ORF">N7G274_002118</name>
</gene>
<feature type="compositionally biased region" description="Low complexity" evidence="8">
    <location>
        <begin position="48"/>
        <end position="58"/>
    </location>
</feature>
<keyword evidence="3" id="KW-0677">Repeat</keyword>
<feature type="domain" description="C2H2-type" evidence="9">
    <location>
        <begin position="150"/>
        <end position="180"/>
    </location>
</feature>
<comment type="subcellular location">
    <subcellularLocation>
        <location evidence="1">Nucleus</location>
    </subcellularLocation>
</comment>
<evidence type="ECO:0000256" key="6">
    <source>
        <dbReference type="ARBA" id="ARBA00023242"/>
    </source>
</evidence>
<evidence type="ECO:0000256" key="1">
    <source>
        <dbReference type="ARBA" id="ARBA00004123"/>
    </source>
</evidence>
<evidence type="ECO:0000256" key="7">
    <source>
        <dbReference type="PROSITE-ProRule" id="PRU00042"/>
    </source>
</evidence>
<dbReference type="InterPro" id="IPR036236">
    <property type="entry name" value="Znf_C2H2_sf"/>
</dbReference>
<comment type="caution">
    <text evidence="10">The sequence shown here is derived from an EMBL/GenBank/DDBJ whole genome shotgun (WGS) entry which is preliminary data.</text>
</comment>
<evidence type="ECO:0000259" key="9">
    <source>
        <dbReference type="PROSITE" id="PS50157"/>
    </source>
</evidence>
<feature type="compositionally biased region" description="Polar residues" evidence="8">
    <location>
        <begin position="185"/>
        <end position="211"/>
    </location>
</feature>
<dbReference type="Proteomes" id="UP001590950">
    <property type="component" value="Unassembled WGS sequence"/>
</dbReference>
<keyword evidence="4 7" id="KW-0863">Zinc-finger</keyword>
<evidence type="ECO:0000256" key="3">
    <source>
        <dbReference type="ARBA" id="ARBA00022737"/>
    </source>
</evidence>
<dbReference type="PANTHER" id="PTHR40626:SF30">
    <property type="entry name" value="FINGER DOMAIN PROTEIN, PUTATIVE (AFU_ORTHOLOGUE AFUA_4G13600)-RELATED"/>
    <property type="match status" value="1"/>
</dbReference>
<proteinExistence type="predicted"/>
<evidence type="ECO:0000256" key="2">
    <source>
        <dbReference type="ARBA" id="ARBA00022723"/>
    </source>
</evidence>
<dbReference type="PROSITE" id="PS50157">
    <property type="entry name" value="ZINC_FINGER_C2H2_2"/>
    <property type="match status" value="1"/>
</dbReference>
<feature type="region of interest" description="Disordered" evidence="8">
    <location>
        <begin position="175"/>
        <end position="225"/>
    </location>
</feature>
<dbReference type="Gene3D" id="3.30.160.60">
    <property type="entry name" value="Classic Zinc Finger"/>
    <property type="match status" value="2"/>
</dbReference>
<dbReference type="InterPro" id="IPR051059">
    <property type="entry name" value="VerF-like"/>
</dbReference>
<reference evidence="10 11" key="1">
    <citation type="submission" date="2024-09" db="EMBL/GenBank/DDBJ databases">
        <title>Rethinking Asexuality: The Enigmatic Case of Functional Sexual Genes in Lepraria (Stereocaulaceae).</title>
        <authorList>
            <person name="Doellman M."/>
            <person name="Sun Y."/>
            <person name="Barcenas-Pena A."/>
            <person name="Lumbsch H.T."/>
            <person name="Grewe F."/>
        </authorList>
    </citation>
    <scope>NUCLEOTIDE SEQUENCE [LARGE SCALE GENOMIC DNA]</scope>
    <source>
        <strain evidence="10 11">Mercado 3170</strain>
    </source>
</reference>
<keyword evidence="2" id="KW-0479">Metal-binding</keyword>
<dbReference type="PANTHER" id="PTHR40626">
    <property type="entry name" value="MIP31509P"/>
    <property type="match status" value="1"/>
</dbReference>
<feature type="region of interest" description="Disordered" evidence="8">
    <location>
        <begin position="1"/>
        <end position="92"/>
    </location>
</feature>
<evidence type="ECO:0000256" key="5">
    <source>
        <dbReference type="ARBA" id="ARBA00022833"/>
    </source>
</evidence>
<dbReference type="SMART" id="SM00355">
    <property type="entry name" value="ZnF_C2H2"/>
    <property type="match status" value="2"/>
</dbReference>
<evidence type="ECO:0000256" key="4">
    <source>
        <dbReference type="ARBA" id="ARBA00022771"/>
    </source>
</evidence>
<keyword evidence="6" id="KW-0539">Nucleus</keyword>
<sequence>MAEQQFQSLPYGPTQPQMKREPTSPSAPSSASEDKLGSLYPTRRRRASSTSPSNSVSSGKPRESTRQRQRARAMPIRGQGASSRGPGVMSTPALLNPAEEITYTPTTHRISKAKKGKKVHACEYPGCTKIFTRAEHRKRHEANHNTSPAFQCEVEECRKPFQRADLLARHMERQHNMPSAEATAFRSQYRQSSTSDVSRSPRGSFSASQMGQPATATAPPLPQPSGTMSIGSIIEPNMRSDFKTEFTSHAGPSMHELPHVPIGTAPRSLHPELLYGLAPSGDSPLYSSSDSCYSPLSGISDYLQPPAVAQSFYTQEIIQRPQSTTTTGVESCFQPLIQSPMSAGPATPVWSQFDSAALGFGPEPPCFPPQRQFQFQSPSWSGANGTSSYEINLHSQQHWPGQYLGQPHHQANRYEVIP</sequence>